<dbReference type="Proteomes" id="UP000095256">
    <property type="component" value="Unassembled WGS sequence"/>
</dbReference>
<evidence type="ECO:0000256" key="1">
    <source>
        <dbReference type="SAM" id="Phobius"/>
    </source>
</evidence>
<gene>
    <name evidence="2" type="ORF">BCR26_11020</name>
</gene>
<keyword evidence="1" id="KW-0472">Membrane</keyword>
<feature type="transmembrane region" description="Helical" evidence="1">
    <location>
        <begin position="70"/>
        <end position="88"/>
    </location>
</feature>
<dbReference type="AlphaFoldDB" id="A0A1E5KZC6"/>
<name>A0A1E5KZC6_9ENTE</name>
<dbReference type="EMBL" id="MIEK01000011">
    <property type="protein sequence ID" value="OEH83198.1"/>
    <property type="molecule type" value="Genomic_DNA"/>
</dbReference>
<accession>A0A1E5KZC6</accession>
<evidence type="ECO:0000313" key="3">
    <source>
        <dbReference type="Proteomes" id="UP000095256"/>
    </source>
</evidence>
<feature type="transmembrane region" description="Helical" evidence="1">
    <location>
        <begin position="42"/>
        <end position="63"/>
    </location>
</feature>
<protein>
    <recommendedName>
        <fullName evidence="4">DUF3784 domain-containing protein</fullName>
    </recommendedName>
</protein>
<sequence>MIRLLLVLFVGLLFGVGTYLLKKPENLSILMKKDKENENKQFLKQFSSIFLFLAVLGLMVIVFNRTIFSLSYIFFILILSTTFSLLFAQKIH</sequence>
<keyword evidence="1" id="KW-1133">Transmembrane helix</keyword>
<dbReference type="RefSeq" id="WP_069697874.1">
    <property type="nucleotide sequence ID" value="NZ_JAGGMA010000020.1"/>
</dbReference>
<keyword evidence="1" id="KW-0812">Transmembrane</keyword>
<proteinExistence type="predicted"/>
<dbReference type="OrthoDB" id="2191722at2"/>
<reference evidence="2 3" key="1">
    <citation type="submission" date="2016-09" db="EMBL/GenBank/DDBJ databases">
        <authorList>
            <person name="Capua I."/>
            <person name="De Benedictis P."/>
            <person name="Joannis T."/>
            <person name="Lombin L.H."/>
            <person name="Cattoli G."/>
        </authorList>
    </citation>
    <scope>NUCLEOTIDE SEQUENCE [LARGE SCALE GENOMIC DNA]</scope>
    <source>
        <strain evidence="2 3">LMG 25899</strain>
    </source>
</reference>
<comment type="caution">
    <text evidence="2">The sequence shown here is derived from an EMBL/GenBank/DDBJ whole genome shotgun (WGS) entry which is preliminary data.</text>
</comment>
<evidence type="ECO:0000313" key="2">
    <source>
        <dbReference type="EMBL" id="OEH83198.1"/>
    </source>
</evidence>
<evidence type="ECO:0008006" key="4">
    <source>
        <dbReference type="Google" id="ProtNLM"/>
    </source>
</evidence>
<keyword evidence="3" id="KW-1185">Reference proteome</keyword>
<organism evidence="2 3">
    <name type="scientific">Enterococcus rivorum</name>
    <dbReference type="NCBI Taxonomy" id="762845"/>
    <lineage>
        <taxon>Bacteria</taxon>
        <taxon>Bacillati</taxon>
        <taxon>Bacillota</taxon>
        <taxon>Bacilli</taxon>
        <taxon>Lactobacillales</taxon>
        <taxon>Enterococcaceae</taxon>
        <taxon>Enterococcus</taxon>
    </lineage>
</organism>